<keyword evidence="1" id="KW-0732">Signal</keyword>
<feature type="signal peptide" evidence="1">
    <location>
        <begin position="1"/>
        <end position="29"/>
    </location>
</feature>
<sequence length="45" mass="5009">MNNEKLFRLSRMFIAVICASGLFIHTAFAAESAKDATAYTQQVNQ</sequence>
<proteinExistence type="predicted"/>
<gene>
    <name evidence="2" type="ORF">NCTC10060_05144</name>
</gene>
<dbReference type="EMBL" id="UGXH01000003">
    <property type="protein sequence ID" value="SUG57903.1"/>
    <property type="molecule type" value="Genomic_DNA"/>
</dbReference>
<evidence type="ECO:0000313" key="2">
    <source>
        <dbReference type="EMBL" id="SUG57903.1"/>
    </source>
</evidence>
<reference evidence="2 3" key="1">
    <citation type="submission" date="2018-06" db="EMBL/GenBank/DDBJ databases">
        <authorList>
            <consortium name="Pathogen Informatics"/>
            <person name="Doyle S."/>
        </authorList>
    </citation>
    <scope>NUCLEOTIDE SEQUENCE [LARGE SCALE GENOMIC DNA]</scope>
    <source>
        <strain evidence="2 3">NCTC10060</strain>
    </source>
</reference>
<feature type="chain" id="PRO_5030069328" evidence="1">
    <location>
        <begin position="30"/>
        <end position="45"/>
    </location>
</feature>
<dbReference type="AlphaFoldDB" id="A0A379U5A0"/>
<evidence type="ECO:0000313" key="3">
    <source>
        <dbReference type="Proteomes" id="UP000254633"/>
    </source>
</evidence>
<name>A0A379U5A0_SALDZ</name>
<accession>A0A379U5A0</accession>
<protein>
    <submittedName>
        <fullName evidence="2">Uncharacterized protein</fullName>
    </submittedName>
</protein>
<dbReference type="Proteomes" id="UP000254633">
    <property type="component" value="Unassembled WGS sequence"/>
</dbReference>
<organism evidence="2 3">
    <name type="scientific">Salmonella diarizonae</name>
    <dbReference type="NCBI Taxonomy" id="59204"/>
    <lineage>
        <taxon>Bacteria</taxon>
        <taxon>Pseudomonadati</taxon>
        <taxon>Pseudomonadota</taxon>
        <taxon>Gammaproteobacteria</taxon>
        <taxon>Enterobacterales</taxon>
        <taxon>Enterobacteriaceae</taxon>
        <taxon>Salmonella</taxon>
    </lineage>
</organism>
<evidence type="ECO:0000256" key="1">
    <source>
        <dbReference type="SAM" id="SignalP"/>
    </source>
</evidence>